<evidence type="ECO:0000256" key="1">
    <source>
        <dbReference type="ARBA" id="ARBA00001968"/>
    </source>
</evidence>
<protein>
    <submittedName>
        <fullName evidence="5">Putative is4eu-1 dr</fullName>
    </submittedName>
</protein>
<evidence type="ECO:0000259" key="3">
    <source>
        <dbReference type="Pfam" id="PF13359"/>
    </source>
</evidence>
<feature type="non-terminal residue" evidence="5">
    <location>
        <position position="1"/>
    </location>
</feature>
<sequence>DILFYTGVTSEVFQCLAKAVSSSVRSRYMDIEDQLLLTLMRLRLGLLYGDLARRFGISIATVGNVFSRVLIALETILRYVVVWLPRSRLQASMPASFRECGYGRTTCIFDCTEVTLQRPRKLMARAQTFSAYKASNTAKFLTVIAPNGLIMFVSNVYGGRASDKTIVRTCGVEDHLLPGDEIMADRGFTLDTHLEIQGISLNMPAFTRGTSISATFIVQCLTSDVSFLGKQQMTEEEVTKTRRIASVRIHVERAINRIKTYRIFKQPLSIKSRKHFDRMVFVCAGLCNLKPQLIREEEQSQQ</sequence>
<dbReference type="Pfam" id="PF13613">
    <property type="entry name" value="HTH_Tnp_4"/>
    <property type="match status" value="1"/>
</dbReference>
<dbReference type="PANTHER" id="PTHR23080:SF143">
    <property type="entry name" value="SI:DKEY-56D12.4"/>
    <property type="match status" value="1"/>
</dbReference>
<proteinExistence type="predicted"/>
<name>A0A147BCY5_IXORI</name>
<reference evidence="5" key="1">
    <citation type="journal article" date="2018" name="PLoS Negl. Trop. Dis.">
        <title>Sialome diversity of ticks revealed by RNAseq of single tick salivary glands.</title>
        <authorList>
            <person name="Perner J."/>
            <person name="Kropackova S."/>
            <person name="Kopacek P."/>
            <person name="Ribeiro J.M."/>
        </authorList>
    </citation>
    <scope>NUCLEOTIDE SEQUENCE</scope>
    <source>
        <strain evidence="5">Siblings of single egg batch collected in Ceske Budejovice</strain>
        <tissue evidence="5">Salivary glands</tissue>
    </source>
</reference>
<comment type="cofactor">
    <cofactor evidence="1">
        <name>a divalent metal cation</name>
        <dbReference type="ChEBI" id="CHEBI:60240"/>
    </cofactor>
</comment>
<evidence type="ECO:0000259" key="4">
    <source>
        <dbReference type="Pfam" id="PF13613"/>
    </source>
</evidence>
<evidence type="ECO:0000313" key="5">
    <source>
        <dbReference type="EMBL" id="JAR88624.1"/>
    </source>
</evidence>
<accession>A0A147BCY5</accession>
<evidence type="ECO:0000256" key="2">
    <source>
        <dbReference type="ARBA" id="ARBA00022723"/>
    </source>
</evidence>
<dbReference type="PANTHER" id="PTHR23080">
    <property type="entry name" value="THAP DOMAIN PROTEIN"/>
    <property type="match status" value="1"/>
</dbReference>
<dbReference type="InterPro" id="IPR027805">
    <property type="entry name" value="Transposase_HTH_dom"/>
</dbReference>
<organism evidence="5">
    <name type="scientific">Ixodes ricinus</name>
    <name type="common">Common tick</name>
    <name type="synonym">Acarus ricinus</name>
    <dbReference type="NCBI Taxonomy" id="34613"/>
    <lineage>
        <taxon>Eukaryota</taxon>
        <taxon>Metazoa</taxon>
        <taxon>Ecdysozoa</taxon>
        <taxon>Arthropoda</taxon>
        <taxon>Chelicerata</taxon>
        <taxon>Arachnida</taxon>
        <taxon>Acari</taxon>
        <taxon>Parasitiformes</taxon>
        <taxon>Ixodida</taxon>
        <taxon>Ixodoidea</taxon>
        <taxon>Ixodidae</taxon>
        <taxon>Ixodinae</taxon>
        <taxon>Ixodes</taxon>
    </lineage>
</organism>
<feature type="domain" description="Transposase Helix-turn-helix" evidence="4">
    <location>
        <begin position="29"/>
        <end position="75"/>
    </location>
</feature>
<dbReference type="AlphaFoldDB" id="A0A147BCY5"/>
<keyword evidence="2" id="KW-0479">Metal-binding</keyword>
<dbReference type="Pfam" id="PF13359">
    <property type="entry name" value="DDE_Tnp_4"/>
    <property type="match status" value="1"/>
</dbReference>
<dbReference type="GO" id="GO:0046872">
    <property type="term" value="F:metal ion binding"/>
    <property type="evidence" value="ECO:0007669"/>
    <property type="project" value="UniProtKB-KW"/>
</dbReference>
<dbReference type="InterPro" id="IPR027806">
    <property type="entry name" value="HARBI1_dom"/>
</dbReference>
<feature type="domain" description="DDE Tnp4" evidence="3">
    <location>
        <begin position="110"/>
        <end position="288"/>
    </location>
</feature>
<dbReference type="EMBL" id="GEGO01006780">
    <property type="protein sequence ID" value="JAR88624.1"/>
    <property type="molecule type" value="Transcribed_RNA"/>
</dbReference>